<gene>
    <name evidence="3" type="ORF">GX533_01965</name>
</gene>
<evidence type="ECO:0000256" key="2">
    <source>
        <dbReference type="ARBA" id="ARBA00022801"/>
    </source>
</evidence>
<dbReference type="SUPFAM" id="SSF52972">
    <property type="entry name" value="ITPase-like"/>
    <property type="match status" value="1"/>
</dbReference>
<evidence type="ECO:0008006" key="5">
    <source>
        <dbReference type="Google" id="ProtNLM"/>
    </source>
</evidence>
<dbReference type="InterPro" id="IPR029001">
    <property type="entry name" value="ITPase-like_fam"/>
</dbReference>
<evidence type="ECO:0000313" key="4">
    <source>
        <dbReference type="Proteomes" id="UP000576550"/>
    </source>
</evidence>
<comment type="caution">
    <text evidence="3">The sequence shown here is derived from an EMBL/GenBank/DDBJ whole genome shotgun (WGS) entry which is preliminary data.</text>
</comment>
<dbReference type="GO" id="GO:0047429">
    <property type="term" value="F:nucleoside triphosphate diphosphatase activity"/>
    <property type="evidence" value="ECO:0007669"/>
    <property type="project" value="InterPro"/>
</dbReference>
<organism evidence="3 4">
    <name type="scientific">Candidatus Dojkabacteria bacterium</name>
    <dbReference type="NCBI Taxonomy" id="2099670"/>
    <lineage>
        <taxon>Bacteria</taxon>
        <taxon>Candidatus Dojkabacteria</taxon>
    </lineage>
</organism>
<dbReference type="Gene3D" id="3.90.950.10">
    <property type="match status" value="1"/>
</dbReference>
<dbReference type="GO" id="GO:0009143">
    <property type="term" value="P:nucleoside triphosphate catabolic process"/>
    <property type="evidence" value="ECO:0007669"/>
    <property type="project" value="InterPro"/>
</dbReference>
<evidence type="ECO:0000313" key="3">
    <source>
        <dbReference type="EMBL" id="HHX99424.1"/>
    </source>
</evidence>
<dbReference type="Proteomes" id="UP000576550">
    <property type="component" value="Unassembled WGS sequence"/>
</dbReference>
<dbReference type="AlphaFoldDB" id="A0A832RCH4"/>
<sequence length="181" mass="20750">MKQIRFATTNDYKIKFANNLLNKHGWEAVPFEITLIEPQSMTQEEISQFKVKQAYEKSQEPIITMDSGLFINALNGFPGIYTSDMFKTLSQEQFLKLLEGIEDRTAYIQQTLAYADQDGIQIFTSKSTGIIVPIEEMKEGYAFDAFFKADITGKLMVDMSEDEKGLVWGKAWDKLAEFLNR</sequence>
<dbReference type="PANTHER" id="PTHR11067:SF9">
    <property type="entry name" value="INOSINE TRIPHOSPHATE PYROPHOSPHATASE"/>
    <property type="match status" value="1"/>
</dbReference>
<proteinExistence type="inferred from homology"/>
<dbReference type="InterPro" id="IPR002637">
    <property type="entry name" value="RdgB/HAM1"/>
</dbReference>
<reference evidence="3 4" key="1">
    <citation type="journal article" date="2020" name="Biotechnol. Biofuels">
        <title>New insights from the biogas microbiome by comprehensive genome-resolved metagenomics of nearly 1600 species originating from multiple anaerobic digesters.</title>
        <authorList>
            <person name="Campanaro S."/>
            <person name="Treu L."/>
            <person name="Rodriguez-R L.M."/>
            <person name="Kovalovszki A."/>
            <person name="Ziels R.M."/>
            <person name="Maus I."/>
            <person name="Zhu X."/>
            <person name="Kougias P.G."/>
            <person name="Basile A."/>
            <person name="Luo G."/>
            <person name="Schluter A."/>
            <person name="Konstantinidis K.T."/>
            <person name="Angelidaki I."/>
        </authorList>
    </citation>
    <scope>NUCLEOTIDE SEQUENCE [LARGE SCALE GENOMIC DNA]</scope>
    <source>
        <strain evidence="3">AS05jafATM_89</strain>
    </source>
</reference>
<name>A0A832RCH4_9BACT</name>
<dbReference type="PANTHER" id="PTHR11067">
    <property type="entry name" value="INOSINE TRIPHOSPHATE PYROPHOSPHATASE/HAM1 PROTEIN"/>
    <property type="match status" value="1"/>
</dbReference>
<dbReference type="GO" id="GO:0005737">
    <property type="term" value="C:cytoplasm"/>
    <property type="evidence" value="ECO:0007669"/>
    <property type="project" value="TreeGrafter"/>
</dbReference>
<keyword evidence="2" id="KW-0378">Hydrolase</keyword>
<protein>
    <recommendedName>
        <fullName evidence="5">Non-canonical purine NTP pyrophosphatase</fullName>
    </recommendedName>
</protein>
<dbReference type="Pfam" id="PF01725">
    <property type="entry name" value="Ham1p_like"/>
    <property type="match status" value="1"/>
</dbReference>
<dbReference type="EMBL" id="DUTP01000003">
    <property type="protein sequence ID" value="HHX99424.1"/>
    <property type="molecule type" value="Genomic_DNA"/>
</dbReference>
<comment type="similarity">
    <text evidence="1">Belongs to the HAM1 NTPase family.</text>
</comment>
<evidence type="ECO:0000256" key="1">
    <source>
        <dbReference type="ARBA" id="ARBA00008023"/>
    </source>
</evidence>
<accession>A0A832RCH4</accession>